<evidence type="ECO:0000256" key="7">
    <source>
        <dbReference type="ARBA" id="ARBA00022882"/>
    </source>
</evidence>
<evidence type="ECO:0000256" key="11">
    <source>
        <dbReference type="ARBA" id="ARBA00023136"/>
    </source>
</evidence>
<dbReference type="InterPro" id="IPR040079">
    <property type="entry name" value="Glutathione_S-Trfase"/>
</dbReference>
<evidence type="ECO:0000256" key="13">
    <source>
        <dbReference type="ARBA" id="ARBA00023214"/>
    </source>
</evidence>
<name>A0A452QMB8_URSAM</name>
<evidence type="ECO:0000256" key="12">
    <source>
        <dbReference type="ARBA" id="ARBA00023173"/>
    </source>
</evidence>
<keyword evidence="8 16" id="KW-1133">Transmembrane helix</keyword>
<evidence type="ECO:0000259" key="17">
    <source>
        <dbReference type="Pfam" id="PF22441"/>
    </source>
</evidence>
<feature type="transmembrane region" description="Helical" evidence="16">
    <location>
        <begin position="207"/>
        <end position="225"/>
    </location>
</feature>
<evidence type="ECO:0000256" key="14">
    <source>
        <dbReference type="ARBA" id="ARBA00023303"/>
    </source>
</evidence>
<reference evidence="18" key="2">
    <citation type="submission" date="2025-08" db="UniProtKB">
        <authorList>
            <consortium name="Ensembl"/>
        </authorList>
    </citation>
    <scope>IDENTIFICATION</scope>
</reference>
<dbReference type="PANTHER" id="PTHR45476">
    <property type="entry name" value="CHLORIDE INTRACELLULAR CHANNEL PROTEIN 6-RELATED"/>
    <property type="match status" value="1"/>
</dbReference>
<keyword evidence="14" id="KW-0407">Ion channel</keyword>
<keyword evidence="9" id="KW-0560">Oxidoreductase</keyword>
<protein>
    <submittedName>
        <fullName evidence="18">Chloride intracellular channel 5</fullName>
    </submittedName>
</protein>
<keyword evidence="6 16" id="KW-0812">Transmembrane</keyword>
<accession>A0A452QMB8</accession>
<evidence type="ECO:0000256" key="8">
    <source>
        <dbReference type="ARBA" id="ARBA00022989"/>
    </source>
</evidence>
<dbReference type="GO" id="GO:0005254">
    <property type="term" value="F:chloride channel activity"/>
    <property type="evidence" value="ECO:0007669"/>
    <property type="project" value="UniProtKB-KW"/>
</dbReference>
<dbReference type="OMA" id="CCETSEI"/>
<keyword evidence="5" id="KW-0963">Cytoplasm</keyword>
<comment type="catalytic activity">
    <reaction evidence="15">
        <text>chloride(in) = chloride(out)</text>
        <dbReference type="Rhea" id="RHEA:29823"/>
        <dbReference type="ChEBI" id="CHEBI:17996"/>
    </reaction>
</comment>
<dbReference type="GeneTree" id="ENSGT00940000156406"/>
<dbReference type="InterPro" id="IPR002946">
    <property type="entry name" value="CLIC"/>
</dbReference>
<evidence type="ECO:0000256" key="10">
    <source>
        <dbReference type="ARBA" id="ARBA00023065"/>
    </source>
</evidence>
<dbReference type="Pfam" id="PF22441">
    <property type="entry name" value="CLIC-like_N"/>
    <property type="match status" value="1"/>
</dbReference>
<evidence type="ECO:0000256" key="9">
    <source>
        <dbReference type="ARBA" id="ARBA00023002"/>
    </source>
</evidence>
<evidence type="ECO:0000313" key="18">
    <source>
        <dbReference type="Ensembl" id="ENSUAMP00000006490.1"/>
    </source>
</evidence>
<dbReference type="SFLD" id="SFLDS00019">
    <property type="entry name" value="Glutathione_Transferase_(cytos"/>
    <property type="match status" value="1"/>
</dbReference>
<keyword evidence="11 16" id="KW-0472">Membrane</keyword>
<dbReference type="PANTHER" id="PTHR45476:SF4">
    <property type="entry name" value="CHLORIDE INTRACELLULAR CHANNEL PROTEIN 5"/>
    <property type="match status" value="1"/>
</dbReference>
<evidence type="ECO:0000256" key="15">
    <source>
        <dbReference type="ARBA" id="ARBA00024167"/>
    </source>
</evidence>
<evidence type="ECO:0000256" key="16">
    <source>
        <dbReference type="SAM" id="Phobius"/>
    </source>
</evidence>
<dbReference type="FunFam" id="1.20.1050.10:FF:000118">
    <property type="entry name" value="Chloride intracellular channel 3"/>
    <property type="match status" value="1"/>
</dbReference>
<evidence type="ECO:0000313" key="19">
    <source>
        <dbReference type="Proteomes" id="UP000291022"/>
    </source>
</evidence>
<comment type="similarity">
    <text evidence="3">Belongs to the chloride channel CLIC family.</text>
</comment>
<dbReference type="PRINTS" id="PR01263">
    <property type="entry name" value="INTCLCHANNEL"/>
</dbReference>
<keyword evidence="12" id="KW-0869">Chloride channel</keyword>
<dbReference type="GO" id="GO:0034707">
    <property type="term" value="C:chloride channel complex"/>
    <property type="evidence" value="ECO:0007669"/>
    <property type="project" value="UniProtKB-KW"/>
</dbReference>
<keyword evidence="13" id="KW-0868">Chloride</keyword>
<proteinExistence type="inferred from homology"/>
<dbReference type="Gene3D" id="3.40.30.10">
    <property type="entry name" value="Glutaredoxin"/>
    <property type="match status" value="1"/>
</dbReference>
<gene>
    <name evidence="18" type="primary">CLIC5</name>
</gene>
<dbReference type="InterPro" id="IPR053823">
    <property type="entry name" value="CLIC_N"/>
</dbReference>
<dbReference type="Gene3D" id="1.20.1050.10">
    <property type="match status" value="1"/>
</dbReference>
<reference evidence="18" key="3">
    <citation type="submission" date="2025-09" db="UniProtKB">
        <authorList>
            <consortium name="Ensembl"/>
        </authorList>
    </citation>
    <scope>IDENTIFICATION</scope>
</reference>
<sequence length="226" mass="25993">PTSGSSTRSIGNCPFSQRLFMILWLKGVVFNVTTVDLKRKPADLHNLAPGTHPPFLTFNGDVKTDVNKIEEFLEETLAPEKYPKLAAKHRESNTAGIDIFSKFSAYIKNTKQQNNAALERGLTRALKKLDDYLNNPLPEEIDANTCGDEDKRSRRKFLDGDELTLADCNLLPKLHVVKVRQLYLQVAPQVYIHKLPFCCFKSHTTSFILFYFILFYFILFYFILFF</sequence>
<evidence type="ECO:0000256" key="5">
    <source>
        <dbReference type="ARBA" id="ARBA00022490"/>
    </source>
</evidence>
<reference evidence="19" key="1">
    <citation type="submission" date="2016-06" db="EMBL/GenBank/DDBJ databases">
        <title>De novo assembly and RNA-Seq shows season-dependent expression and editing in black bear kidneys.</title>
        <authorList>
            <person name="Korstanje R."/>
            <person name="Srivastava A."/>
            <person name="Sarsani V.K."/>
            <person name="Sheehan S.M."/>
            <person name="Seger R.L."/>
            <person name="Barter M.E."/>
            <person name="Lindqvist C."/>
            <person name="Brody L.C."/>
            <person name="Mullikin J.C."/>
        </authorList>
    </citation>
    <scope>NUCLEOTIDE SEQUENCE [LARGE SCALE GENOMIC DNA]</scope>
</reference>
<keyword evidence="19" id="KW-1185">Reference proteome</keyword>
<keyword evidence="7" id="KW-0851">Voltage-gated channel</keyword>
<dbReference type="AlphaFoldDB" id="A0A452QMB8"/>
<keyword evidence="4" id="KW-0813">Transport</keyword>
<dbReference type="Proteomes" id="UP000291022">
    <property type="component" value="Unassembled WGS sequence"/>
</dbReference>
<dbReference type="GO" id="GO:0005737">
    <property type="term" value="C:cytoplasm"/>
    <property type="evidence" value="ECO:0007669"/>
    <property type="project" value="UniProtKB-SubCell"/>
</dbReference>
<evidence type="ECO:0000256" key="1">
    <source>
        <dbReference type="ARBA" id="ARBA00004167"/>
    </source>
</evidence>
<organism evidence="18 19">
    <name type="scientific">Ursus americanus</name>
    <name type="common">American black bear</name>
    <name type="synonym">Euarctos americanus</name>
    <dbReference type="NCBI Taxonomy" id="9643"/>
    <lineage>
        <taxon>Eukaryota</taxon>
        <taxon>Metazoa</taxon>
        <taxon>Chordata</taxon>
        <taxon>Craniata</taxon>
        <taxon>Vertebrata</taxon>
        <taxon>Euteleostomi</taxon>
        <taxon>Mammalia</taxon>
        <taxon>Eutheria</taxon>
        <taxon>Laurasiatheria</taxon>
        <taxon>Carnivora</taxon>
        <taxon>Caniformia</taxon>
        <taxon>Ursidae</taxon>
        <taxon>Ursus</taxon>
    </lineage>
</organism>
<dbReference type="Ensembl" id="ENSUAMT00000007338.1">
    <property type="protein sequence ID" value="ENSUAMP00000006490.1"/>
    <property type="gene ID" value="ENSUAMG00000005687.1"/>
</dbReference>
<dbReference type="InterPro" id="IPR036249">
    <property type="entry name" value="Thioredoxin-like_sf"/>
</dbReference>
<dbReference type="GO" id="GO:0007605">
    <property type="term" value="P:sensory perception of sound"/>
    <property type="evidence" value="ECO:0007669"/>
    <property type="project" value="Ensembl"/>
</dbReference>
<evidence type="ECO:0000256" key="4">
    <source>
        <dbReference type="ARBA" id="ARBA00022448"/>
    </source>
</evidence>
<evidence type="ECO:0000256" key="3">
    <source>
        <dbReference type="ARBA" id="ARBA00007655"/>
    </source>
</evidence>
<dbReference type="STRING" id="9643.ENSUAMP00000006490"/>
<dbReference type="GO" id="GO:0015629">
    <property type="term" value="C:actin cytoskeleton"/>
    <property type="evidence" value="ECO:0007669"/>
    <property type="project" value="Ensembl"/>
</dbReference>
<evidence type="ECO:0000256" key="6">
    <source>
        <dbReference type="ARBA" id="ARBA00022692"/>
    </source>
</evidence>
<comment type="subcellular location">
    <subcellularLocation>
        <location evidence="2">Cytoplasm</location>
    </subcellularLocation>
    <subcellularLocation>
        <location evidence="1">Membrane</location>
        <topology evidence="1">Single-pass membrane protein</topology>
    </subcellularLocation>
</comment>
<dbReference type="SUPFAM" id="SSF47616">
    <property type="entry name" value="GST C-terminal domain-like"/>
    <property type="match status" value="1"/>
</dbReference>
<dbReference type="SUPFAM" id="SSF52833">
    <property type="entry name" value="Thioredoxin-like"/>
    <property type="match status" value="1"/>
</dbReference>
<keyword evidence="10" id="KW-0406">Ion transport</keyword>
<dbReference type="GO" id="GO:0016491">
    <property type="term" value="F:oxidoreductase activity"/>
    <property type="evidence" value="ECO:0007669"/>
    <property type="project" value="UniProtKB-KW"/>
</dbReference>
<evidence type="ECO:0000256" key="2">
    <source>
        <dbReference type="ARBA" id="ARBA00004496"/>
    </source>
</evidence>
<dbReference type="CDD" id="cd03061">
    <property type="entry name" value="GST_N_CLIC"/>
    <property type="match status" value="1"/>
</dbReference>
<dbReference type="FunFam" id="3.40.30.10:FF:000236">
    <property type="entry name" value="Chloride intracellular channel 1"/>
    <property type="match status" value="1"/>
</dbReference>
<feature type="domain" description="CLIC N-terminal" evidence="17">
    <location>
        <begin position="4"/>
        <end position="79"/>
    </location>
</feature>
<dbReference type="InterPro" id="IPR036282">
    <property type="entry name" value="Glutathione-S-Trfase_C_sf"/>
</dbReference>